<feature type="region of interest" description="Disordered" evidence="1">
    <location>
        <begin position="1"/>
        <end position="26"/>
    </location>
</feature>
<gene>
    <name evidence="2" type="ORF">JZ751_028123</name>
</gene>
<reference evidence="2" key="1">
    <citation type="thesis" date="2021" institute="BYU ScholarsArchive" country="Provo, UT, USA">
        <title>Applications of and Algorithms for Genome Assembly and Genomic Analyses with an Emphasis on Marine Teleosts.</title>
        <authorList>
            <person name="Pickett B.D."/>
        </authorList>
    </citation>
    <scope>NUCLEOTIDE SEQUENCE</scope>
    <source>
        <strain evidence="2">HI-2016</strain>
    </source>
</reference>
<evidence type="ECO:0000313" key="3">
    <source>
        <dbReference type="Proteomes" id="UP000824540"/>
    </source>
</evidence>
<dbReference type="EMBL" id="JAFBMS010000009">
    <property type="protein sequence ID" value="KAG9349675.1"/>
    <property type="molecule type" value="Genomic_DNA"/>
</dbReference>
<protein>
    <submittedName>
        <fullName evidence="2">Uncharacterized protein</fullName>
    </submittedName>
</protein>
<proteinExistence type="predicted"/>
<dbReference type="AlphaFoldDB" id="A0A8T2PAV7"/>
<accession>A0A8T2PAV7</accession>
<organism evidence="2 3">
    <name type="scientific">Albula glossodonta</name>
    <name type="common">roundjaw bonefish</name>
    <dbReference type="NCBI Taxonomy" id="121402"/>
    <lineage>
        <taxon>Eukaryota</taxon>
        <taxon>Metazoa</taxon>
        <taxon>Chordata</taxon>
        <taxon>Craniata</taxon>
        <taxon>Vertebrata</taxon>
        <taxon>Euteleostomi</taxon>
        <taxon>Actinopterygii</taxon>
        <taxon>Neopterygii</taxon>
        <taxon>Teleostei</taxon>
        <taxon>Albuliformes</taxon>
        <taxon>Albulidae</taxon>
        <taxon>Albula</taxon>
    </lineage>
</organism>
<name>A0A8T2PAV7_9TELE</name>
<evidence type="ECO:0000313" key="2">
    <source>
        <dbReference type="EMBL" id="KAG9349675.1"/>
    </source>
</evidence>
<sequence>MSPHARGMHIYMPTTHRASPARTHAADTQSSSLPAFLSCFVFCSFRSCVSELNKSLESETLPFCTSVHSCAYPIPACSGPASCMVWPGAVSDHQVALRNCTEG</sequence>
<comment type="caution">
    <text evidence="2">The sequence shown here is derived from an EMBL/GenBank/DDBJ whole genome shotgun (WGS) entry which is preliminary data.</text>
</comment>
<keyword evidence="3" id="KW-1185">Reference proteome</keyword>
<evidence type="ECO:0000256" key="1">
    <source>
        <dbReference type="SAM" id="MobiDB-lite"/>
    </source>
</evidence>
<dbReference type="Proteomes" id="UP000824540">
    <property type="component" value="Unassembled WGS sequence"/>
</dbReference>